<dbReference type="AlphaFoldDB" id="A0A174ZGS4"/>
<evidence type="ECO:0000313" key="2">
    <source>
        <dbReference type="Proteomes" id="UP000095780"/>
    </source>
</evidence>
<reference evidence="1 2" key="1">
    <citation type="submission" date="2015-09" db="EMBL/GenBank/DDBJ databases">
        <authorList>
            <consortium name="Pathogen Informatics"/>
        </authorList>
    </citation>
    <scope>NUCLEOTIDE SEQUENCE [LARGE SCALE GENOMIC DNA]</scope>
    <source>
        <strain evidence="1 2">2789STDY5834878</strain>
    </source>
</reference>
<gene>
    <name evidence="1" type="ORF">ERS852492_00975</name>
</gene>
<sequence>MSRLVRVSDDIYSALEIMQPDGWSMPKTIDAMLRPVINAISRVVTENGDSQEEFPVRVKKITEEIIEVLPQVLSQDEVKNNSEIFEEPDENISSEELEIVYEEIEKLKQKVKIIEEKISGGCIENISEPEKNLLKLFAATPTKESPSCTGFFGEPYVEAAPDEIRYYTQYVTKRIPASLPSSNGWNNFCWTLDIEKHQGALLRNAENIIAKFSVPDKKIMITSDEMVFVWYDFEGTFDEMITECEKRVAKKYAGRETLWIMKGLSHMTTPQRDELRFRQQIVNNEMRKRGLKEYDTVSII</sequence>
<dbReference type="EMBL" id="CZBV01000002">
    <property type="protein sequence ID" value="CUQ82340.1"/>
    <property type="molecule type" value="Genomic_DNA"/>
</dbReference>
<dbReference type="RefSeq" id="WP_055286369.1">
    <property type="nucleotide sequence ID" value="NZ_CABIXW010000002.1"/>
</dbReference>
<organism evidence="1 2">
    <name type="scientific">Lachnospira eligens</name>
    <dbReference type="NCBI Taxonomy" id="39485"/>
    <lineage>
        <taxon>Bacteria</taxon>
        <taxon>Bacillati</taxon>
        <taxon>Bacillota</taxon>
        <taxon>Clostridia</taxon>
        <taxon>Lachnospirales</taxon>
        <taxon>Lachnospiraceae</taxon>
        <taxon>Lachnospira</taxon>
    </lineage>
</organism>
<protein>
    <submittedName>
        <fullName evidence="1">Uncharacterized protein</fullName>
    </submittedName>
</protein>
<proteinExistence type="predicted"/>
<name>A0A174ZGS4_9FIRM</name>
<accession>A0A174ZGS4</accession>
<evidence type="ECO:0000313" key="1">
    <source>
        <dbReference type="EMBL" id="CUQ82340.1"/>
    </source>
</evidence>
<dbReference type="Proteomes" id="UP000095780">
    <property type="component" value="Unassembled WGS sequence"/>
</dbReference>